<dbReference type="InterPro" id="IPR036520">
    <property type="entry name" value="UPF0759_sf"/>
</dbReference>
<evidence type="ECO:0008006" key="3">
    <source>
        <dbReference type="Google" id="ProtNLM"/>
    </source>
</evidence>
<organism evidence="1 2">
    <name type="scientific">Saccharomonospora glauca K62</name>
    <dbReference type="NCBI Taxonomy" id="928724"/>
    <lineage>
        <taxon>Bacteria</taxon>
        <taxon>Bacillati</taxon>
        <taxon>Actinomycetota</taxon>
        <taxon>Actinomycetes</taxon>
        <taxon>Pseudonocardiales</taxon>
        <taxon>Pseudonocardiaceae</taxon>
        <taxon>Saccharomonospora</taxon>
    </lineage>
</organism>
<accession>I1D6T3</accession>
<dbReference type="eggNOG" id="COG1801">
    <property type="taxonomic scope" value="Bacteria"/>
</dbReference>
<reference evidence="2" key="2">
    <citation type="submission" date="2012-01" db="EMBL/GenBank/DDBJ databases">
        <title>Noncontiguous Finished sequence of chromosome of Saccharomonospora glauca K62.</title>
        <authorList>
            <consortium name="US DOE Joint Genome Institute"/>
            <person name="Lucas S."/>
            <person name="Han J."/>
            <person name="Lapidus A."/>
            <person name="Cheng J.-F."/>
            <person name="Goodwin L."/>
            <person name="Pitluck S."/>
            <person name="Peters L."/>
            <person name="Mikhailova N."/>
            <person name="Held B."/>
            <person name="Detter J.C."/>
            <person name="Han C."/>
            <person name="Tapia R."/>
            <person name="Land M."/>
            <person name="Hauser L."/>
            <person name="Kyrpides N."/>
            <person name="Ivanova N."/>
            <person name="Pagani I."/>
            <person name="Brambilla E.-M."/>
            <person name="Klenk H.-P."/>
            <person name="Woyke T."/>
        </authorList>
    </citation>
    <scope>NUCLEOTIDE SEQUENCE [LARGE SCALE GENOMIC DNA]</scope>
    <source>
        <strain evidence="2">K62</strain>
    </source>
</reference>
<evidence type="ECO:0000313" key="1">
    <source>
        <dbReference type="EMBL" id="EIF00658.1"/>
    </source>
</evidence>
<dbReference type="PANTHER" id="PTHR30348">
    <property type="entry name" value="UNCHARACTERIZED PROTEIN YECE"/>
    <property type="match status" value="1"/>
</dbReference>
<sequence length="282" mass="32166">MPIPDSEIRIGTSGWAYPGWRGEFYPRGLPRHRELEYLSRRVNTVEINGSFYSLQRPERYLRWRDRTPDDFRFTVKGSRFITHMLRLRGVETALANFLASGVLALEAKLGPILWQLPPRQAFEPDRLSAFFDLLPRTTHDAAALARHHDDKVTFPPHTDVSADRRLRHALEVRHPSFTDPRFPELLRAHDIALVVADTAGMWPYLEDVTSDLVYVRLHGDVELYASGYGDETLTAWATKIERWRSAGLDVYVYFDNDIKVKAPGDAMALAAKLGLRPASPGE</sequence>
<gene>
    <name evidence="1" type="ORF">SacglDRAFT_03811</name>
</gene>
<dbReference type="InterPro" id="IPR002763">
    <property type="entry name" value="DUF72"/>
</dbReference>
<dbReference type="STRING" id="928724.SacglDRAFT_03811"/>
<reference evidence="1 2" key="1">
    <citation type="submission" date="2011-09" db="EMBL/GenBank/DDBJ databases">
        <authorList>
            <consortium name="US DOE Joint Genome Institute (JGI-PGF)"/>
            <person name="Lucas S."/>
            <person name="Han J."/>
            <person name="Lapidus A."/>
            <person name="Cheng J.-F."/>
            <person name="Goodwin L."/>
            <person name="Pitluck S."/>
            <person name="Peters L."/>
            <person name="Land M.L."/>
            <person name="Hauser L."/>
            <person name="Brambilla E."/>
            <person name="Klenk H.-P."/>
            <person name="Woyke T.J."/>
        </authorList>
    </citation>
    <scope>NUCLEOTIDE SEQUENCE [LARGE SCALE GENOMIC DNA]</scope>
    <source>
        <strain evidence="1 2">K62</strain>
    </source>
</reference>
<evidence type="ECO:0000313" key="2">
    <source>
        <dbReference type="Proteomes" id="UP000005087"/>
    </source>
</evidence>
<dbReference type="HOGENOM" id="CLU_046519_1_1_11"/>
<protein>
    <recommendedName>
        <fullName evidence="3">DUF72 domain-containing protein</fullName>
    </recommendedName>
</protein>
<dbReference type="SUPFAM" id="SSF117396">
    <property type="entry name" value="TM1631-like"/>
    <property type="match status" value="1"/>
</dbReference>
<name>I1D6T3_9PSEU</name>
<dbReference type="Pfam" id="PF01904">
    <property type="entry name" value="DUF72"/>
    <property type="match status" value="1"/>
</dbReference>
<dbReference type="EMBL" id="CM001484">
    <property type="protein sequence ID" value="EIF00658.1"/>
    <property type="molecule type" value="Genomic_DNA"/>
</dbReference>
<dbReference type="Proteomes" id="UP000005087">
    <property type="component" value="Chromosome"/>
</dbReference>
<keyword evidence="2" id="KW-1185">Reference proteome</keyword>
<dbReference type="AlphaFoldDB" id="I1D6T3"/>
<dbReference type="RefSeq" id="WP_005466466.1">
    <property type="nucleotide sequence ID" value="NZ_CM001484.1"/>
</dbReference>
<dbReference type="PANTHER" id="PTHR30348:SF4">
    <property type="entry name" value="DUF72 DOMAIN-CONTAINING PROTEIN"/>
    <property type="match status" value="1"/>
</dbReference>
<dbReference type="Gene3D" id="3.20.20.410">
    <property type="entry name" value="Protein of unknown function UPF0759"/>
    <property type="match status" value="1"/>
</dbReference>
<proteinExistence type="predicted"/>